<dbReference type="GO" id="GO:0046294">
    <property type="term" value="P:formaldehyde catabolic process"/>
    <property type="evidence" value="ECO:0007669"/>
    <property type="project" value="TreeGrafter"/>
</dbReference>
<evidence type="ECO:0000256" key="2">
    <source>
        <dbReference type="ARBA" id="ARBA00022833"/>
    </source>
</evidence>
<sequence length="131" mass="14369">MKFRAAVLHKQKAPLVIEEIQIVDPQPGDVLIRLHASGLCHTDLEVIQGSLPYPLPIVLGHEGAGVVEAVGDGVSLVSPGDHVICSWNPNCGHCFYCEREQPILCEVFTDTYRKGHLMDNTSRLTVNNSKL</sequence>
<evidence type="ECO:0000256" key="1">
    <source>
        <dbReference type="ARBA" id="ARBA00022723"/>
    </source>
</evidence>
<keyword evidence="4" id="KW-0520">NAD</keyword>
<feature type="domain" description="Alcohol dehydrogenase-like N-terminal" evidence="5">
    <location>
        <begin position="26"/>
        <end position="108"/>
    </location>
</feature>
<dbReference type="GO" id="GO:0008270">
    <property type="term" value="F:zinc ion binding"/>
    <property type="evidence" value="ECO:0007669"/>
    <property type="project" value="InterPro"/>
</dbReference>
<feature type="non-terminal residue" evidence="6">
    <location>
        <position position="131"/>
    </location>
</feature>
<reference evidence="6" key="1">
    <citation type="submission" date="2018-05" db="EMBL/GenBank/DDBJ databases">
        <authorList>
            <person name="Lanie J.A."/>
            <person name="Ng W.-L."/>
            <person name="Kazmierczak K.M."/>
            <person name="Andrzejewski T.M."/>
            <person name="Davidsen T.M."/>
            <person name="Wayne K.J."/>
            <person name="Tettelin H."/>
            <person name="Glass J.I."/>
            <person name="Rusch D."/>
            <person name="Podicherti R."/>
            <person name="Tsui H.-C.T."/>
            <person name="Winkler M.E."/>
        </authorList>
    </citation>
    <scope>NUCLEOTIDE SEQUENCE</scope>
</reference>
<protein>
    <recommendedName>
        <fullName evidence="5">Alcohol dehydrogenase-like N-terminal domain-containing protein</fullName>
    </recommendedName>
</protein>
<name>A0A382V6S5_9ZZZZ</name>
<keyword evidence="3" id="KW-0560">Oxidoreductase</keyword>
<dbReference type="Pfam" id="PF08240">
    <property type="entry name" value="ADH_N"/>
    <property type="match status" value="1"/>
</dbReference>
<keyword evidence="1" id="KW-0479">Metal-binding</keyword>
<evidence type="ECO:0000256" key="4">
    <source>
        <dbReference type="ARBA" id="ARBA00023027"/>
    </source>
</evidence>
<dbReference type="GO" id="GO:0051903">
    <property type="term" value="F:S-(hydroxymethyl)glutathione dehydrogenase [NAD(P)+] activity"/>
    <property type="evidence" value="ECO:0007669"/>
    <property type="project" value="TreeGrafter"/>
</dbReference>
<accession>A0A382V6S5</accession>
<dbReference type="Gene3D" id="3.90.180.10">
    <property type="entry name" value="Medium-chain alcohol dehydrogenases, catalytic domain"/>
    <property type="match status" value="1"/>
</dbReference>
<dbReference type="PROSITE" id="PS00059">
    <property type="entry name" value="ADH_ZINC"/>
    <property type="match status" value="1"/>
</dbReference>
<dbReference type="InterPro" id="IPR011032">
    <property type="entry name" value="GroES-like_sf"/>
</dbReference>
<dbReference type="GO" id="GO:0005829">
    <property type="term" value="C:cytosol"/>
    <property type="evidence" value="ECO:0007669"/>
    <property type="project" value="TreeGrafter"/>
</dbReference>
<keyword evidence="2" id="KW-0862">Zinc</keyword>
<evidence type="ECO:0000256" key="3">
    <source>
        <dbReference type="ARBA" id="ARBA00023002"/>
    </source>
</evidence>
<dbReference type="InterPro" id="IPR013154">
    <property type="entry name" value="ADH-like_N"/>
</dbReference>
<evidence type="ECO:0000313" key="6">
    <source>
        <dbReference type="EMBL" id="SVD42184.1"/>
    </source>
</evidence>
<proteinExistence type="predicted"/>
<dbReference type="InterPro" id="IPR002328">
    <property type="entry name" value="ADH_Zn_CS"/>
</dbReference>
<dbReference type="SUPFAM" id="SSF50129">
    <property type="entry name" value="GroES-like"/>
    <property type="match status" value="1"/>
</dbReference>
<dbReference type="PANTHER" id="PTHR43880">
    <property type="entry name" value="ALCOHOL DEHYDROGENASE"/>
    <property type="match status" value="1"/>
</dbReference>
<dbReference type="AlphaFoldDB" id="A0A382V6S5"/>
<dbReference type="PANTHER" id="PTHR43880:SF12">
    <property type="entry name" value="ALCOHOL DEHYDROGENASE CLASS-3"/>
    <property type="match status" value="1"/>
</dbReference>
<organism evidence="6">
    <name type="scientific">marine metagenome</name>
    <dbReference type="NCBI Taxonomy" id="408172"/>
    <lineage>
        <taxon>unclassified sequences</taxon>
        <taxon>metagenomes</taxon>
        <taxon>ecological metagenomes</taxon>
    </lineage>
</organism>
<gene>
    <name evidence="6" type="ORF">METZ01_LOCUS395038</name>
</gene>
<dbReference type="EMBL" id="UINC01149605">
    <property type="protein sequence ID" value="SVD42184.1"/>
    <property type="molecule type" value="Genomic_DNA"/>
</dbReference>
<evidence type="ECO:0000259" key="5">
    <source>
        <dbReference type="Pfam" id="PF08240"/>
    </source>
</evidence>